<proteinExistence type="inferred from homology"/>
<dbReference type="InterPro" id="IPR011042">
    <property type="entry name" value="6-blade_b-propeller_TolB-like"/>
</dbReference>
<dbReference type="InterPro" id="IPR005511">
    <property type="entry name" value="SMP-30"/>
</dbReference>
<dbReference type="GO" id="GO:0019853">
    <property type="term" value="P:L-ascorbic acid biosynthetic process"/>
    <property type="evidence" value="ECO:0007669"/>
    <property type="project" value="TreeGrafter"/>
</dbReference>
<feature type="binding site" evidence="15">
    <location>
        <position position="150"/>
    </location>
    <ligand>
        <name>substrate</name>
    </ligand>
</feature>
<evidence type="ECO:0000256" key="1">
    <source>
        <dbReference type="ARBA" id="ARBA00001589"/>
    </source>
</evidence>
<evidence type="ECO:0000256" key="12">
    <source>
        <dbReference type="ARBA" id="ARBA00022837"/>
    </source>
</evidence>
<dbReference type="InterPro" id="IPR013658">
    <property type="entry name" value="SGL"/>
</dbReference>
<organism evidence="17 18">
    <name type="scientific">Anopheles epiroticus</name>
    <dbReference type="NCBI Taxonomy" id="199890"/>
    <lineage>
        <taxon>Eukaryota</taxon>
        <taxon>Metazoa</taxon>
        <taxon>Ecdysozoa</taxon>
        <taxon>Arthropoda</taxon>
        <taxon>Hexapoda</taxon>
        <taxon>Insecta</taxon>
        <taxon>Pterygota</taxon>
        <taxon>Neoptera</taxon>
        <taxon>Endopterygota</taxon>
        <taxon>Diptera</taxon>
        <taxon>Nematocera</taxon>
        <taxon>Culicoidea</taxon>
        <taxon>Culicidae</taxon>
        <taxon>Anophelinae</taxon>
        <taxon>Anopheles</taxon>
    </lineage>
</organism>
<comment type="cofactor">
    <cofactor evidence="3">
        <name>Mn(2+)</name>
        <dbReference type="ChEBI" id="CHEBI:29035"/>
    </cofactor>
</comment>
<reference evidence="17" key="2">
    <citation type="submission" date="2020-05" db="UniProtKB">
        <authorList>
            <consortium name="EnsemblMetazoa"/>
        </authorList>
    </citation>
    <scope>IDENTIFICATION</scope>
    <source>
        <strain evidence="17">Epiroticus2</strain>
    </source>
</reference>
<name>A0A182P0D1_9DIPT</name>
<comment type="similarity">
    <text evidence="6">Belongs to the SMP-30/CGR1 family.</text>
</comment>
<keyword evidence="15" id="KW-0862">Zinc</keyword>
<evidence type="ECO:0000256" key="13">
    <source>
        <dbReference type="ARBA" id="ARBA00032464"/>
    </source>
</evidence>
<comment type="subcellular location">
    <subcellularLocation>
        <location evidence="5">Cytoplasm</location>
    </subcellularLocation>
</comment>
<evidence type="ECO:0000313" key="17">
    <source>
        <dbReference type="EnsemblMetazoa" id="AEPI000363-PA"/>
    </source>
</evidence>
<dbReference type="PANTHER" id="PTHR10907">
    <property type="entry name" value="REGUCALCIN"/>
    <property type="match status" value="1"/>
</dbReference>
<evidence type="ECO:0000256" key="2">
    <source>
        <dbReference type="ARBA" id="ARBA00001913"/>
    </source>
</evidence>
<keyword evidence="9" id="KW-0963">Cytoplasm</keyword>
<dbReference type="GO" id="GO:0005509">
    <property type="term" value="F:calcium ion binding"/>
    <property type="evidence" value="ECO:0007669"/>
    <property type="project" value="TreeGrafter"/>
</dbReference>
<keyword evidence="11" id="KW-0378">Hydrolase</keyword>
<evidence type="ECO:0000256" key="6">
    <source>
        <dbReference type="ARBA" id="ARBA00008853"/>
    </source>
</evidence>
<keyword evidence="10 15" id="KW-0479">Metal-binding</keyword>
<dbReference type="EC" id="3.1.1.17" evidence="7"/>
<dbReference type="FunFam" id="2.120.10.30:FF:000027">
    <property type="entry name" value="Regucalcin homologue"/>
    <property type="match status" value="1"/>
</dbReference>
<feature type="binding site" evidence="15">
    <location>
        <position position="56"/>
    </location>
    <ligand>
        <name>a divalent metal cation</name>
        <dbReference type="ChEBI" id="CHEBI:60240"/>
    </ligand>
</feature>
<dbReference type="STRING" id="199890.A0A182P0D1"/>
<comment type="catalytic activity">
    <reaction evidence="1">
        <text>D-glucono-1,5-lactone + H2O = D-gluconate + H(+)</text>
        <dbReference type="Rhea" id="RHEA:10440"/>
        <dbReference type="ChEBI" id="CHEBI:15377"/>
        <dbReference type="ChEBI" id="CHEBI:15378"/>
        <dbReference type="ChEBI" id="CHEBI:16217"/>
        <dbReference type="ChEBI" id="CHEBI:18391"/>
        <dbReference type="EC" id="3.1.1.17"/>
    </reaction>
</comment>
<dbReference type="GO" id="GO:0004341">
    <property type="term" value="F:gluconolactonase activity"/>
    <property type="evidence" value="ECO:0007669"/>
    <property type="project" value="UniProtKB-EC"/>
</dbReference>
<feature type="active site" description="Proton donor/acceptor" evidence="14">
    <location>
        <position position="255"/>
    </location>
</feature>
<dbReference type="GO" id="GO:0005737">
    <property type="term" value="C:cytoplasm"/>
    <property type="evidence" value="ECO:0007669"/>
    <property type="project" value="UniProtKB-SubCell"/>
</dbReference>
<comment type="cofactor">
    <cofactor evidence="2">
        <name>Ca(2+)</name>
        <dbReference type="ChEBI" id="CHEBI:29108"/>
    </cofactor>
</comment>
<evidence type="ECO:0000256" key="10">
    <source>
        <dbReference type="ARBA" id="ARBA00022723"/>
    </source>
</evidence>
<feature type="binding site" evidence="15">
    <location>
        <position position="168"/>
    </location>
    <ligand>
        <name>substrate</name>
    </ligand>
</feature>
<protein>
    <recommendedName>
        <fullName evidence="8">Regucalcin</fullName>
        <ecNumber evidence="7">3.1.1.17</ecNumber>
    </recommendedName>
    <alternativeName>
        <fullName evidence="13">Gluconolactonase</fullName>
    </alternativeName>
</protein>
<feature type="domain" description="SMP-30/Gluconolactonase/LRE-like region" evidence="16">
    <location>
        <begin position="54"/>
        <end position="313"/>
    </location>
</feature>
<evidence type="ECO:0000313" key="18">
    <source>
        <dbReference type="Proteomes" id="UP000075885"/>
    </source>
</evidence>
<evidence type="ECO:0000256" key="5">
    <source>
        <dbReference type="ARBA" id="ARBA00004496"/>
    </source>
</evidence>
<evidence type="ECO:0000259" key="16">
    <source>
        <dbReference type="Pfam" id="PF08450"/>
    </source>
</evidence>
<evidence type="ECO:0000256" key="3">
    <source>
        <dbReference type="ARBA" id="ARBA00001936"/>
    </source>
</evidence>
<dbReference type="Proteomes" id="UP000075885">
    <property type="component" value="Unassembled WGS sequence"/>
</dbReference>
<dbReference type="EnsemblMetazoa" id="AEPI000363-RA">
    <property type="protein sequence ID" value="AEPI000363-PA"/>
    <property type="gene ID" value="AEPI000363"/>
</dbReference>
<evidence type="ECO:0000256" key="4">
    <source>
        <dbReference type="ARBA" id="ARBA00001946"/>
    </source>
</evidence>
<dbReference type="Pfam" id="PF08450">
    <property type="entry name" value="SGL"/>
    <property type="match status" value="1"/>
</dbReference>
<evidence type="ECO:0000256" key="7">
    <source>
        <dbReference type="ARBA" id="ARBA00013227"/>
    </source>
</evidence>
<evidence type="ECO:0000256" key="15">
    <source>
        <dbReference type="PIRSR" id="PIRSR605511-2"/>
    </source>
</evidence>
<reference evidence="18" key="1">
    <citation type="submission" date="2013-03" db="EMBL/GenBank/DDBJ databases">
        <title>The Genome Sequence of Anopheles epiroticus epiroticus2.</title>
        <authorList>
            <consortium name="The Broad Institute Genomics Platform"/>
            <person name="Neafsey D.E."/>
            <person name="Howell P."/>
            <person name="Walker B."/>
            <person name="Young S.K."/>
            <person name="Zeng Q."/>
            <person name="Gargeya S."/>
            <person name="Fitzgerald M."/>
            <person name="Haas B."/>
            <person name="Abouelleil A."/>
            <person name="Allen A.W."/>
            <person name="Alvarado L."/>
            <person name="Arachchi H.M."/>
            <person name="Berlin A.M."/>
            <person name="Chapman S.B."/>
            <person name="Gainer-Dewar J."/>
            <person name="Goldberg J."/>
            <person name="Griggs A."/>
            <person name="Gujja S."/>
            <person name="Hansen M."/>
            <person name="Howarth C."/>
            <person name="Imamovic A."/>
            <person name="Ireland A."/>
            <person name="Larimer J."/>
            <person name="McCowan C."/>
            <person name="Murphy C."/>
            <person name="Pearson M."/>
            <person name="Poon T.W."/>
            <person name="Priest M."/>
            <person name="Roberts A."/>
            <person name="Saif S."/>
            <person name="Shea T."/>
            <person name="Sisk P."/>
            <person name="Sykes S."/>
            <person name="Wortman J."/>
            <person name="Nusbaum C."/>
            <person name="Birren B."/>
        </authorList>
    </citation>
    <scope>NUCLEOTIDE SEQUENCE [LARGE SCALE GENOMIC DNA]</scope>
    <source>
        <strain evidence="18">Epiroticus2</strain>
    </source>
</reference>
<feature type="binding site" evidence="15">
    <location>
        <position position="202"/>
    </location>
    <ligand>
        <name>a divalent metal cation</name>
        <dbReference type="ChEBI" id="CHEBI:60240"/>
    </ligand>
</feature>
<dbReference type="AlphaFoldDB" id="A0A182P0D1"/>
<feature type="binding site" evidence="15">
    <location>
        <position position="255"/>
    </location>
    <ligand>
        <name>a divalent metal cation</name>
        <dbReference type="ChEBI" id="CHEBI:60240"/>
    </ligand>
</feature>
<comment type="cofactor">
    <cofactor evidence="15">
        <name>Zn(2+)</name>
        <dbReference type="ChEBI" id="CHEBI:29105"/>
    </cofactor>
    <text evidence="15">Binds 1 divalent metal cation per subunit.</text>
</comment>
<dbReference type="PANTHER" id="PTHR10907:SF66">
    <property type="entry name" value="MIP34848P1-RELATED"/>
    <property type="match status" value="1"/>
</dbReference>
<feature type="binding site" evidence="15">
    <location>
        <position position="148"/>
    </location>
    <ligand>
        <name>substrate</name>
    </ligand>
</feature>
<evidence type="ECO:0000256" key="11">
    <source>
        <dbReference type="ARBA" id="ARBA00022801"/>
    </source>
</evidence>
<evidence type="ECO:0000256" key="14">
    <source>
        <dbReference type="PIRSR" id="PIRSR605511-1"/>
    </source>
</evidence>
<dbReference type="Gene3D" id="2.120.10.30">
    <property type="entry name" value="TolB, C-terminal domain"/>
    <property type="match status" value="1"/>
</dbReference>
<sequence>MLIYLSNNKQISESAGPYQITRAGSIKCRDSGPPRLSTMADRYRVDTIPPYMELGEGPHWDIDRQSLYYVNLFDALIYRWDYSEGKVFSASIDGTHHATFIVPVKGKKDCFVIGDTNRLLVVRWDGVATRATIVRQLASLGPEQVNTRFNDGKVDPWGRLYVGTMLSEAAGNPFERAVGVLWRYCDLTGQLIEQDRNMYISNGLAWNRQTNRFYFVDSGANHIKEYDIDLDGNLMNPRVWYDLKADGKDPGFFADGMTIDSEGNLYVACFNGYKVLKINPDKKIVQVFKIPAKQVTSTAFGGPKLDELFVTTAAKNISEAQEQPAGAVFRVTGIGAKGLAMNEVILKD</sequence>
<evidence type="ECO:0000256" key="8">
    <source>
        <dbReference type="ARBA" id="ARBA00016808"/>
    </source>
</evidence>
<dbReference type="PRINTS" id="PR01790">
    <property type="entry name" value="SMP30FAMILY"/>
</dbReference>
<comment type="cofactor">
    <cofactor evidence="4">
        <name>Mg(2+)</name>
        <dbReference type="ChEBI" id="CHEBI:18420"/>
    </cofactor>
</comment>
<dbReference type="SUPFAM" id="SSF63829">
    <property type="entry name" value="Calcium-dependent phosphotriesterase"/>
    <property type="match status" value="1"/>
</dbReference>
<evidence type="ECO:0000256" key="9">
    <source>
        <dbReference type="ARBA" id="ARBA00022490"/>
    </source>
</evidence>
<dbReference type="VEuPathDB" id="VectorBase:AEPI000363"/>
<accession>A0A182P0D1</accession>
<keyword evidence="12" id="KW-0106">Calcium</keyword>
<keyword evidence="18" id="KW-1185">Reference proteome</keyword>